<evidence type="ECO:0000256" key="5">
    <source>
        <dbReference type="ARBA" id="ARBA00023065"/>
    </source>
</evidence>
<keyword evidence="3" id="KW-0813">Transport</keyword>
<keyword evidence="7" id="KW-0472">Membrane</keyword>
<gene>
    <name evidence="10" type="ORF">HTAM1171_LOCUS4932</name>
</gene>
<sequence>MLSSTLRTAATRTATRTTTRALSSDAHKPPIDLYGLHARYANAAYVAASKSSTLDAVESELLAIKASATSSPAFKTFLENPLISRDEKEAQVKDMLAAKVSPVTLNLMSTLAGNARLAETPKIVDSYVQLMKAKRGEVEATIISADPLTKAQTEAVAAAMKNQVGEGKTVVLSTEVDPSILGGLQVQIGDQFLDLSVGSKIDAVSRMPV</sequence>
<evidence type="ECO:0000256" key="1">
    <source>
        <dbReference type="ARBA" id="ARBA00004370"/>
    </source>
</evidence>
<dbReference type="AlphaFoldDB" id="A0A7S2HDJ6"/>
<evidence type="ECO:0008006" key="11">
    <source>
        <dbReference type="Google" id="ProtNLM"/>
    </source>
</evidence>
<comment type="subcellular location">
    <subcellularLocation>
        <location evidence="1">Membrane</location>
    </subcellularLocation>
</comment>
<dbReference type="InterPro" id="IPR026015">
    <property type="entry name" value="ATP_synth_OSCP/delta_N_sf"/>
</dbReference>
<keyword evidence="8" id="KW-0066">ATP synthesis</keyword>
<feature type="region of interest" description="Disordered" evidence="9">
    <location>
        <begin position="1"/>
        <end position="24"/>
    </location>
</feature>
<organism evidence="10">
    <name type="scientific">Helicotheca tamesis</name>
    <dbReference type="NCBI Taxonomy" id="374047"/>
    <lineage>
        <taxon>Eukaryota</taxon>
        <taxon>Sar</taxon>
        <taxon>Stramenopiles</taxon>
        <taxon>Ochrophyta</taxon>
        <taxon>Bacillariophyta</taxon>
        <taxon>Mediophyceae</taxon>
        <taxon>Lithodesmiophycidae</taxon>
        <taxon>Lithodesmiales</taxon>
        <taxon>Lithodesmiaceae</taxon>
        <taxon>Helicotheca</taxon>
    </lineage>
</organism>
<keyword evidence="6" id="KW-0793">Thylakoid</keyword>
<evidence type="ECO:0000256" key="4">
    <source>
        <dbReference type="ARBA" id="ARBA00022781"/>
    </source>
</evidence>
<reference evidence="10" key="1">
    <citation type="submission" date="2021-01" db="EMBL/GenBank/DDBJ databases">
        <authorList>
            <person name="Corre E."/>
            <person name="Pelletier E."/>
            <person name="Niang G."/>
            <person name="Scheremetjew M."/>
            <person name="Finn R."/>
            <person name="Kale V."/>
            <person name="Holt S."/>
            <person name="Cochrane G."/>
            <person name="Meng A."/>
            <person name="Brown T."/>
            <person name="Cohen L."/>
        </authorList>
    </citation>
    <scope>NUCLEOTIDE SEQUENCE</scope>
    <source>
        <strain evidence="10">CCMP826</strain>
    </source>
</reference>
<dbReference type="NCBIfam" id="TIGR01145">
    <property type="entry name" value="ATP_synt_delta"/>
    <property type="match status" value="1"/>
</dbReference>
<keyword evidence="4" id="KW-0375">Hydrogen ion transport</keyword>
<dbReference type="PANTHER" id="PTHR11910">
    <property type="entry name" value="ATP SYNTHASE DELTA CHAIN"/>
    <property type="match status" value="1"/>
</dbReference>
<evidence type="ECO:0000256" key="8">
    <source>
        <dbReference type="ARBA" id="ARBA00023310"/>
    </source>
</evidence>
<dbReference type="GO" id="GO:0016020">
    <property type="term" value="C:membrane"/>
    <property type="evidence" value="ECO:0007669"/>
    <property type="project" value="UniProtKB-SubCell"/>
</dbReference>
<protein>
    <recommendedName>
        <fullName evidence="11">ATP synthase subunit 5, mitochondrial</fullName>
    </recommendedName>
</protein>
<dbReference type="HAMAP" id="MF_01416">
    <property type="entry name" value="ATP_synth_delta_bact"/>
    <property type="match status" value="1"/>
</dbReference>
<evidence type="ECO:0000256" key="3">
    <source>
        <dbReference type="ARBA" id="ARBA00022448"/>
    </source>
</evidence>
<name>A0A7S2HDJ6_9STRA</name>
<evidence type="ECO:0000256" key="6">
    <source>
        <dbReference type="ARBA" id="ARBA00023078"/>
    </source>
</evidence>
<evidence type="ECO:0000313" key="10">
    <source>
        <dbReference type="EMBL" id="CAD9487583.1"/>
    </source>
</evidence>
<evidence type="ECO:0000256" key="9">
    <source>
        <dbReference type="SAM" id="MobiDB-lite"/>
    </source>
</evidence>
<accession>A0A7S2HDJ6</accession>
<dbReference type="InterPro" id="IPR000711">
    <property type="entry name" value="ATPase_OSCP/dsu"/>
</dbReference>
<dbReference type="InterPro" id="IPR020781">
    <property type="entry name" value="ATPase_OSCP/d_CS"/>
</dbReference>
<comment type="similarity">
    <text evidence="2">Belongs to the ATPase delta chain family.</text>
</comment>
<proteinExistence type="inferred from homology"/>
<evidence type="ECO:0000256" key="7">
    <source>
        <dbReference type="ARBA" id="ARBA00023136"/>
    </source>
</evidence>
<dbReference type="Gene3D" id="1.10.520.20">
    <property type="entry name" value="N-terminal domain of the delta subunit of the F1F0-ATP synthase"/>
    <property type="match status" value="1"/>
</dbReference>
<dbReference type="EMBL" id="HBGV01008030">
    <property type="protein sequence ID" value="CAD9487583.1"/>
    <property type="molecule type" value="Transcribed_RNA"/>
</dbReference>
<keyword evidence="5" id="KW-0406">Ion transport</keyword>
<dbReference type="PROSITE" id="PS00389">
    <property type="entry name" value="ATPASE_DELTA"/>
    <property type="match status" value="1"/>
</dbReference>
<dbReference type="Pfam" id="PF00213">
    <property type="entry name" value="OSCP"/>
    <property type="match status" value="1"/>
</dbReference>
<evidence type="ECO:0000256" key="2">
    <source>
        <dbReference type="ARBA" id="ARBA00007046"/>
    </source>
</evidence>
<dbReference type="GO" id="GO:0046933">
    <property type="term" value="F:proton-transporting ATP synthase activity, rotational mechanism"/>
    <property type="evidence" value="ECO:0007669"/>
    <property type="project" value="InterPro"/>
</dbReference>
<dbReference type="PRINTS" id="PR00125">
    <property type="entry name" value="ATPASEDELTA"/>
</dbReference>
<dbReference type="SUPFAM" id="SSF47928">
    <property type="entry name" value="N-terminal domain of the delta subunit of the F1F0-ATP synthase"/>
    <property type="match status" value="1"/>
</dbReference>